<proteinExistence type="predicted"/>
<sequence length="312" mass="33801">MHVGVVAIPGTFDSAFTSVLDILRVAETLRRSVDPDIPPVRTTVVGLRSSVRTAGRLIVEADRAVDDGLGDYDVLVVPALGALSASAVEDALALPEVRELRAALHDSPDAGLPRLAGACTGTFLLAESGRLDGATAATSWWLNETFRGRYPRVDLDTTRMVVRSGNALTAGAAFAHIDLAISLVSEVSERLAETVAHRLLIDERPTRSIHALHGHLAATDALVTRLEDEVRRRISEDLSVSDLADTLNVTRRTLERHVRQRTGATPNQLIRRLRAERARHLRRTTDLTMDQIAPRVGYANATTLGRLLASTA</sequence>
<dbReference type="Pfam" id="PF12833">
    <property type="entry name" value="HTH_18"/>
    <property type="match status" value="1"/>
</dbReference>
<evidence type="ECO:0000259" key="1">
    <source>
        <dbReference type="PROSITE" id="PS01124"/>
    </source>
</evidence>
<keyword evidence="3" id="KW-1185">Reference proteome</keyword>
<dbReference type="EMBL" id="JAXAVX010000005">
    <property type="protein sequence ID" value="MDX8152332.1"/>
    <property type="molecule type" value="Genomic_DNA"/>
</dbReference>
<accession>A0ABU4VKH2</accession>
<evidence type="ECO:0000313" key="2">
    <source>
        <dbReference type="EMBL" id="MDX8152332.1"/>
    </source>
</evidence>
<dbReference type="SMART" id="SM00342">
    <property type="entry name" value="HTH_ARAC"/>
    <property type="match status" value="1"/>
</dbReference>
<protein>
    <submittedName>
        <fullName evidence="2">Helix-turn-helix domain-containing protein</fullName>
    </submittedName>
</protein>
<gene>
    <name evidence="2" type="ORF">SK069_12050</name>
</gene>
<dbReference type="InterPro" id="IPR018060">
    <property type="entry name" value="HTH_AraC"/>
</dbReference>
<comment type="caution">
    <text evidence="2">The sequence shown here is derived from an EMBL/GenBank/DDBJ whole genome shotgun (WGS) entry which is preliminary data.</text>
</comment>
<dbReference type="Proteomes" id="UP001277761">
    <property type="component" value="Unassembled WGS sequence"/>
</dbReference>
<dbReference type="Gene3D" id="1.10.10.60">
    <property type="entry name" value="Homeodomain-like"/>
    <property type="match status" value="1"/>
</dbReference>
<dbReference type="InterPro" id="IPR029062">
    <property type="entry name" value="Class_I_gatase-like"/>
</dbReference>
<dbReference type="Gene3D" id="3.40.50.880">
    <property type="match status" value="1"/>
</dbReference>
<dbReference type="PROSITE" id="PS01124">
    <property type="entry name" value="HTH_ARAC_FAMILY_2"/>
    <property type="match status" value="1"/>
</dbReference>
<evidence type="ECO:0000313" key="3">
    <source>
        <dbReference type="Proteomes" id="UP001277761"/>
    </source>
</evidence>
<dbReference type="PANTHER" id="PTHR43130">
    <property type="entry name" value="ARAC-FAMILY TRANSCRIPTIONAL REGULATOR"/>
    <property type="match status" value="1"/>
</dbReference>
<reference evidence="2 3" key="1">
    <citation type="submission" date="2023-11" db="EMBL/GenBank/DDBJ databases">
        <authorList>
            <person name="Xu M."/>
            <person name="Jiang T."/>
        </authorList>
    </citation>
    <scope>NUCLEOTIDE SEQUENCE [LARGE SCALE GENOMIC DNA]</scope>
    <source>
        <strain evidence="2 3">SD</strain>
    </source>
</reference>
<name>A0ABU4VKH2_9ACTN</name>
<dbReference type="SUPFAM" id="SSF52317">
    <property type="entry name" value="Class I glutamine amidotransferase-like"/>
    <property type="match status" value="1"/>
</dbReference>
<dbReference type="RefSeq" id="WP_319954486.1">
    <property type="nucleotide sequence ID" value="NZ_JAXAVX010000005.1"/>
</dbReference>
<dbReference type="InterPro" id="IPR052158">
    <property type="entry name" value="INH-QAR"/>
</dbReference>
<dbReference type="PANTHER" id="PTHR43130:SF3">
    <property type="entry name" value="HTH-TYPE TRANSCRIPTIONAL REGULATOR RV1931C"/>
    <property type="match status" value="1"/>
</dbReference>
<organism evidence="2 3">
    <name type="scientific">Patulibacter brassicae</name>
    <dbReference type="NCBI Taxonomy" id="1705717"/>
    <lineage>
        <taxon>Bacteria</taxon>
        <taxon>Bacillati</taxon>
        <taxon>Actinomycetota</taxon>
        <taxon>Thermoleophilia</taxon>
        <taxon>Solirubrobacterales</taxon>
        <taxon>Patulibacteraceae</taxon>
        <taxon>Patulibacter</taxon>
    </lineage>
</organism>
<feature type="domain" description="HTH araC/xylS-type" evidence="1">
    <location>
        <begin position="220"/>
        <end position="312"/>
    </location>
</feature>